<dbReference type="Pfam" id="PF11326">
    <property type="entry name" value="PANTS-like"/>
    <property type="match status" value="1"/>
</dbReference>
<evidence type="ECO:0000313" key="2">
    <source>
        <dbReference type="EMBL" id="KAF1991839.1"/>
    </source>
</evidence>
<dbReference type="Proteomes" id="UP000800041">
    <property type="component" value="Unassembled WGS sequence"/>
</dbReference>
<evidence type="ECO:0000313" key="3">
    <source>
        <dbReference type="Proteomes" id="UP000800041"/>
    </source>
</evidence>
<dbReference type="AlphaFoldDB" id="A0A6G1HFN7"/>
<feature type="compositionally biased region" description="Basic and acidic residues" evidence="1">
    <location>
        <begin position="46"/>
        <end position="57"/>
    </location>
</feature>
<feature type="compositionally biased region" description="Polar residues" evidence="1">
    <location>
        <begin position="33"/>
        <end position="43"/>
    </location>
</feature>
<feature type="compositionally biased region" description="Low complexity" evidence="1">
    <location>
        <begin position="58"/>
        <end position="89"/>
    </location>
</feature>
<dbReference type="OrthoDB" id="2017405at2759"/>
<feature type="region of interest" description="Disordered" evidence="1">
    <location>
        <begin position="200"/>
        <end position="238"/>
    </location>
</feature>
<accession>A0A6G1HFN7</accession>
<proteinExistence type="predicted"/>
<feature type="region of interest" description="Disordered" evidence="1">
    <location>
        <begin position="1"/>
        <end position="93"/>
    </location>
</feature>
<organism evidence="2 3">
    <name type="scientific">Aulographum hederae CBS 113979</name>
    <dbReference type="NCBI Taxonomy" id="1176131"/>
    <lineage>
        <taxon>Eukaryota</taxon>
        <taxon>Fungi</taxon>
        <taxon>Dikarya</taxon>
        <taxon>Ascomycota</taxon>
        <taxon>Pezizomycotina</taxon>
        <taxon>Dothideomycetes</taxon>
        <taxon>Pleosporomycetidae</taxon>
        <taxon>Aulographales</taxon>
        <taxon>Aulographaceae</taxon>
    </lineage>
</organism>
<feature type="compositionally biased region" description="Low complexity" evidence="1">
    <location>
        <begin position="11"/>
        <end position="32"/>
    </location>
</feature>
<reference evidence="2" key="1">
    <citation type="journal article" date="2020" name="Stud. Mycol.">
        <title>101 Dothideomycetes genomes: a test case for predicting lifestyles and emergence of pathogens.</title>
        <authorList>
            <person name="Haridas S."/>
            <person name="Albert R."/>
            <person name="Binder M."/>
            <person name="Bloem J."/>
            <person name="Labutti K."/>
            <person name="Salamov A."/>
            <person name="Andreopoulos B."/>
            <person name="Baker S."/>
            <person name="Barry K."/>
            <person name="Bills G."/>
            <person name="Bluhm B."/>
            <person name="Cannon C."/>
            <person name="Castanera R."/>
            <person name="Culley D."/>
            <person name="Daum C."/>
            <person name="Ezra D."/>
            <person name="Gonzalez J."/>
            <person name="Henrissat B."/>
            <person name="Kuo A."/>
            <person name="Liang C."/>
            <person name="Lipzen A."/>
            <person name="Lutzoni F."/>
            <person name="Magnuson J."/>
            <person name="Mondo S."/>
            <person name="Nolan M."/>
            <person name="Ohm R."/>
            <person name="Pangilinan J."/>
            <person name="Park H.-J."/>
            <person name="Ramirez L."/>
            <person name="Alfaro M."/>
            <person name="Sun H."/>
            <person name="Tritt A."/>
            <person name="Yoshinaga Y."/>
            <person name="Zwiers L.-H."/>
            <person name="Turgeon B."/>
            <person name="Goodwin S."/>
            <person name="Spatafora J."/>
            <person name="Crous P."/>
            <person name="Grigoriev I."/>
        </authorList>
    </citation>
    <scope>NUCLEOTIDE SEQUENCE</scope>
    <source>
        <strain evidence="2">CBS 113979</strain>
    </source>
</reference>
<dbReference type="EMBL" id="ML977138">
    <property type="protein sequence ID" value="KAF1991839.1"/>
    <property type="molecule type" value="Genomic_DNA"/>
</dbReference>
<protein>
    <submittedName>
        <fullName evidence="2">Uncharacterized protein</fullName>
    </submittedName>
</protein>
<feature type="compositionally biased region" description="Basic and acidic residues" evidence="1">
    <location>
        <begin position="208"/>
        <end position="227"/>
    </location>
</feature>
<dbReference type="PANTHER" id="PTHR28052">
    <property type="entry name" value="UPF0545 PROTEIN C22ORF39"/>
    <property type="match status" value="1"/>
</dbReference>
<dbReference type="PANTHER" id="PTHR28052:SF1">
    <property type="entry name" value="UPF0545 PROTEIN C22ORF39"/>
    <property type="match status" value="1"/>
</dbReference>
<gene>
    <name evidence="2" type="ORF">K402DRAFT_388383</name>
</gene>
<keyword evidence="3" id="KW-1185">Reference proteome</keyword>
<dbReference type="InterPro" id="IPR021475">
    <property type="entry name" value="Pants/Emi1-like"/>
</dbReference>
<sequence length="273" mass="31042">MGFWWRSDPESTSSNATPSAQPAAASSYSQNSPIPTQESSIPPNTERPRHLDEKAEQELVAALLAERSYKQTSSESSQTPDSSTSTQESRQADFEASLYPTELSCQSLFDAFMHCRSPAGHLGHLYRYGGLNPCEDKWSDFWSCMRTRHLSGREKEEYVRNFYRQKDVKKYGVWDGGKYLGPWDKIDDTSDLGREAIERGLGGTRIGPDGKLEGRRRSSEEVWEKRTGKLPPMMTLDPDWDAERLEREHNGRVEAARKQRAMEAEASPRKMNL</sequence>
<evidence type="ECO:0000256" key="1">
    <source>
        <dbReference type="SAM" id="MobiDB-lite"/>
    </source>
</evidence>
<feature type="region of interest" description="Disordered" evidence="1">
    <location>
        <begin position="252"/>
        <end position="273"/>
    </location>
</feature>
<name>A0A6G1HFN7_9PEZI</name>